<organism evidence="1">
    <name type="scientific">Anguilla anguilla</name>
    <name type="common">European freshwater eel</name>
    <name type="synonym">Muraena anguilla</name>
    <dbReference type="NCBI Taxonomy" id="7936"/>
    <lineage>
        <taxon>Eukaryota</taxon>
        <taxon>Metazoa</taxon>
        <taxon>Chordata</taxon>
        <taxon>Craniata</taxon>
        <taxon>Vertebrata</taxon>
        <taxon>Euteleostomi</taxon>
        <taxon>Actinopterygii</taxon>
        <taxon>Neopterygii</taxon>
        <taxon>Teleostei</taxon>
        <taxon>Anguilliformes</taxon>
        <taxon>Anguillidae</taxon>
        <taxon>Anguilla</taxon>
    </lineage>
</organism>
<dbReference type="EMBL" id="GBXM01037688">
    <property type="protein sequence ID" value="JAH70889.1"/>
    <property type="molecule type" value="Transcribed_RNA"/>
</dbReference>
<reference evidence="1" key="2">
    <citation type="journal article" date="2015" name="Fish Shellfish Immunol.">
        <title>Early steps in the European eel (Anguilla anguilla)-Vibrio vulnificus interaction in the gills: Role of the RtxA13 toxin.</title>
        <authorList>
            <person name="Callol A."/>
            <person name="Pajuelo D."/>
            <person name="Ebbesson L."/>
            <person name="Teles M."/>
            <person name="MacKenzie S."/>
            <person name="Amaro C."/>
        </authorList>
    </citation>
    <scope>NUCLEOTIDE SEQUENCE</scope>
</reference>
<accession>A0A0E9UYE5</accession>
<protein>
    <submittedName>
        <fullName evidence="1">Uncharacterized protein</fullName>
    </submittedName>
</protein>
<reference evidence="1" key="1">
    <citation type="submission" date="2014-11" db="EMBL/GenBank/DDBJ databases">
        <authorList>
            <person name="Amaro Gonzalez C."/>
        </authorList>
    </citation>
    <scope>NUCLEOTIDE SEQUENCE</scope>
</reference>
<dbReference type="AlphaFoldDB" id="A0A0E9UYE5"/>
<name>A0A0E9UYE5_ANGAN</name>
<proteinExistence type="predicted"/>
<sequence length="29" mass="3335">MLISTIKRHVLLLLLPTYTASCLSQFICR</sequence>
<evidence type="ECO:0000313" key="1">
    <source>
        <dbReference type="EMBL" id="JAH70889.1"/>
    </source>
</evidence>